<feature type="transmembrane region" description="Helical" evidence="1">
    <location>
        <begin position="151"/>
        <end position="175"/>
    </location>
</feature>
<reference evidence="2 3" key="1">
    <citation type="journal article" date="2017" name="Nature">
        <title>The Apostasia genome and the evolution of orchids.</title>
        <authorList>
            <person name="Zhang G.Q."/>
            <person name="Liu K.W."/>
            <person name="Li Z."/>
            <person name="Lohaus R."/>
            <person name="Hsiao Y.Y."/>
            <person name="Niu S.C."/>
            <person name="Wang J.Y."/>
            <person name="Lin Y.C."/>
            <person name="Xu Q."/>
            <person name="Chen L.J."/>
            <person name="Yoshida K."/>
            <person name="Fujiwara S."/>
            <person name="Wang Z.W."/>
            <person name="Zhang Y.Q."/>
            <person name="Mitsuda N."/>
            <person name="Wang M."/>
            <person name="Liu G.H."/>
            <person name="Pecoraro L."/>
            <person name="Huang H.X."/>
            <person name="Xiao X.J."/>
            <person name="Lin M."/>
            <person name="Wu X.Y."/>
            <person name="Wu W.L."/>
            <person name="Chen Y.Y."/>
            <person name="Chang S.B."/>
            <person name="Sakamoto S."/>
            <person name="Ohme-Takagi M."/>
            <person name="Yagi M."/>
            <person name="Zeng S.J."/>
            <person name="Shen C.Y."/>
            <person name="Yeh C.M."/>
            <person name="Luo Y.B."/>
            <person name="Tsai W.C."/>
            <person name="Van de Peer Y."/>
            <person name="Liu Z.J."/>
        </authorList>
    </citation>
    <scope>NUCLEOTIDE SEQUENCE [LARGE SCALE GENOMIC DNA]</scope>
    <source>
        <strain evidence="3">cv. Shenzhen</strain>
        <tissue evidence="2">Stem</tissue>
    </source>
</reference>
<dbReference type="PANTHER" id="PTHR47049:SF2">
    <property type="entry name" value="PIEZO-TYPE MECHANOSENSITIVE ION CHANNEL HOMOLOG"/>
    <property type="match status" value="1"/>
</dbReference>
<dbReference type="Proteomes" id="UP000236161">
    <property type="component" value="Unassembled WGS sequence"/>
</dbReference>
<dbReference type="OrthoDB" id="303066at2759"/>
<dbReference type="InterPro" id="IPR027272">
    <property type="entry name" value="Piezo"/>
</dbReference>
<keyword evidence="3" id="KW-1185">Reference proteome</keyword>
<feature type="transmembrane region" description="Helical" evidence="1">
    <location>
        <begin position="229"/>
        <end position="250"/>
    </location>
</feature>
<dbReference type="GO" id="GO:0008381">
    <property type="term" value="F:mechanosensitive monoatomic ion channel activity"/>
    <property type="evidence" value="ECO:0007669"/>
    <property type="project" value="InterPro"/>
</dbReference>
<organism evidence="2 3">
    <name type="scientific">Apostasia shenzhenica</name>
    <dbReference type="NCBI Taxonomy" id="1088818"/>
    <lineage>
        <taxon>Eukaryota</taxon>
        <taxon>Viridiplantae</taxon>
        <taxon>Streptophyta</taxon>
        <taxon>Embryophyta</taxon>
        <taxon>Tracheophyta</taxon>
        <taxon>Spermatophyta</taxon>
        <taxon>Magnoliopsida</taxon>
        <taxon>Liliopsida</taxon>
        <taxon>Asparagales</taxon>
        <taxon>Orchidaceae</taxon>
        <taxon>Apostasioideae</taxon>
        <taxon>Apostasia</taxon>
    </lineage>
</organism>
<protein>
    <submittedName>
        <fullName evidence="2">Uncharacterized protein</fullName>
    </submittedName>
</protein>
<evidence type="ECO:0000313" key="2">
    <source>
        <dbReference type="EMBL" id="PKA54849.1"/>
    </source>
</evidence>
<dbReference type="GO" id="GO:0016020">
    <property type="term" value="C:membrane"/>
    <property type="evidence" value="ECO:0007669"/>
    <property type="project" value="InterPro"/>
</dbReference>
<feature type="transmembrane region" description="Helical" evidence="1">
    <location>
        <begin position="187"/>
        <end position="208"/>
    </location>
</feature>
<dbReference type="STRING" id="1088818.A0A2I0AH02"/>
<name>A0A2I0AH02_9ASPA</name>
<proteinExistence type="predicted"/>
<dbReference type="EMBL" id="KZ451982">
    <property type="protein sequence ID" value="PKA54849.1"/>
    <property type="molecule type" value="Genomic_DNA"/>
</dbReference>
<accession>A0A2I0AH02</accession>
<gene>
    <name evidence="2" type="ORF">AXF42_Ash000684</name>
</gene>
<dbReference type="PANTHER" id="PTHR47049">
    <property type="entry name" value="PIEZO-TYPE MECHANOSENSITIVE ION CHANNEL HOMOLOG"/>
    <property type="match status" value="1"/>
</dbReference>
<keyword evidence="1" id="KW-1133">Transmembrane helix</keyword>
<sequence>MRGEGFGLDMLVSPKVKSSFPFHIFINLKKIILQGNAVLLGCWICSRSWRLVPLVSSAGITHVNGARISQIYSARVPQRNSPGILHFNSAGIPQIYCARVSSRNSAAVLQRNTAGVSQMNSVSILQFNSAVLVPRDPAVPLLLKSSLWGKFSFYFASICAFGLLAYVGYVLYAFPSLFHLQHLNGPLLVFVLLWTASTYVFNVAFSCLNKQLVEDMAVWETIGLWHYPIPGFFLLAQFCLGILIAMHNLVNNSVFLYLSDMDRRPSGGEHFVEGGNAFN</sequence>
<dbReference type="AlphaFoldDB" id="A0A2I0AH02"/>
<keyword evidence="1" id="KW-0812">Transmembrane</keyword>
<keyword evidence="1" id="KW-0472">Membrane</keyword>
<evidence type="ECO:0000313" key="3">
    <source>
        <dbReference type="Proteomes" id="UP000236161"/>
    </source>
</evidence>
<evidence type="ECO:0000256" key="1">
    <source>
        <dbReference type="SAM" id="Phobius"/>
    </source>
</evidence>